<keyword evidence="2" id="KW-0344">Guanine-nucleotide releasing factor</keyword>
<dbReference type="Gene3D" id="2.170.150.10">
    <property type="entry name" value="Metal Binding Protein, Guanine Nucleotide Exchange Factor, Chain A"/>
    <property type="match status" value="1"/>
</dbReference>
<dbReference type="Proteomes" id="UP000054007">
    <property type="component" value="Unassembled WGS sequence"/>
</dbReference>
<dbReference type="GO" id="GO:0006892">
    <property type="term" value="P:post-Golgi vesicle-mediated transport"/>
    <property type="evidence" value="ECO:0007669"/>
    <property type="project" value="TreeGrafter"/>
</dbReference>
<protein>
    <submittedName>
        <fullName evidence="4">Mss4-like protein</fullName>
    </submittedName>
</protein>
<dbReference type="GO" id="GO:0005085">
    <property type="term" value="F:guanyl-nucleotide exchange factor activity"/>
    <property type="evidence" value="ECO:0007669"/>
    <property type="project" value="UniProtKB-KW"/>
</dbReference>
<organism evidence="4 5">
    <name type="scientific">Cylindrobasidium torrendii FP15055 ss-10</name>
    <dbReference type="NCBI Taxonomy" id="1314674"/>
    <lineage>
        <taxon>Eukaryota</taxon>
        <taxon>Fungi</taxon>
        <taxon>Dikarya</taxon>
        <taxon>Basidiomycota</taxon>
        <taxon>Agaricomycotina</taxon>
        <taxon>Agaricomycetes</taxon>
        <taxon>Agaricomycetidae</taxon>
        <taxon>Agaricales</taxon>
        <taxon>Marasmiineae</taxon>
        <taxon>Physalacriaceae</taxon>
        <taxon>Cylindrobasidium</taxon>
    </lineage>
</organism>
<keyword evidence="3" id="KW-0653">Protein transport</keyword>
<dbReference type="OrthoDB" id="30840at2759"/>
<reference evidence="4 5" key="1">
    <citation type="journal article" date="2015" name="Fungal Genet. Biol.">
        <title>Evolution of novel wood decay mechanisms in Agaricales revealed by the genome sequences of Fistulina hepatica and Cylindrobasidium torrendii.</title>
        <authorList>
            <person name="Floudas D."/>
            <person name="Held B.W."/>
            <person name="Riley R."/>
            <person name="Nagy L.G."/>
            <person name="Koehler G."/>
            <person name="Ransdell A.S."/>
            <person name="Younus H."/>
            <person name="Chow J."/>
            <person name="Chiniquy J."/>
            <person name="Lipzen A."/>
            <person name="Tritt A."/>
            <person name="Sun H."/>
            <person name="Haridas S."/>
            <person name="LaButti K."/>
            <person name="Ohm R.A."/>
            <person name="Kues U."/>
            <person name="Blanchette R.A."/>
            <person name="Grigoriev I.V."/>
            <person name="Minto R.E."/>
            <person name="Hibbett D.S."/>
        </authorList>
    </citation>
    <scope>NUCLEOTIDE SEQUENCE [LARGE SCALE GENOMIC DNA]</scope>
    <source>
        <strain evidence="4 5">FP15055 ss-10</strain>
    </source>
</reference>
<dbReference type="Pfam" id="PF04421">
    <property type="entry name" value="Mss4"/>
    <property type="match status" value="1"/>
</dbReference>
<evidence type="ECO:0000313" key="5">
    <source>
        <dbReference type="Proteomes" id="UP000054007"/>
    </source>
</evidence>
<dbReference type="AlphaFoldDB" id="A0A0D7BRS5"/>
<dbReference type="GO" id="GO:0005829">
    <property type="term" value="C:cytosol"/>
    <property type="evidence" value="ECO:0007669"/>
    <property type="project" value="TreeGrafter"/>
</dbReference>
<dbReference type="GO" id="GO:0008270">
    <property type="term" value="F:zinc ion binding"/>
    <property type="evidence" value="ECO:0007669"/>
    <property type="project" value="TreeGrafter"/>
</dbReference>
<sequence length="173" mass="19233">MSNEQTQLPPGIFEAIQASQRGTKPPMRTFSTFENGTADLIKEDAGIKWNKYRLLCPRAECRSTILSEDIATFHDGQSVQMEPQDLPAHSLLPVMPPSSETTSWWLVEPSPMQFDNIGFSKAVTGLPLSPNGKRLKLLTCADCELGPLGWCEEGGTKFYVACSRVGYRYESKE</sequence>
<dbReference type="GO" id="GO:0007264">
    <property type="term" value="P:small GTPase-mediated signal transduction"/>
    <property type="evidence" value="ECO:0007669"/>
    <property type="project" value="InterPro"/>
</dbReference>
<dbReference type="PANTHER" id="PTHR13276">
    <property type="entry name" value="GUANINE NUCLEOTIDE EXCHANGE FACTOR MSS4"/>
    <property type="match status" value="1"/>
</dbReference>
<dbReference type="SUPFAM" id="SSF51316">
    <property type="entry name" value="Mss4-like"/>
    <property type="match status" value="1"/>
</dbReference>
<dbReference type="GO" id="GO:0016020">
    <property type="term" value="C:membrane"/>
    <property type="evidence" value="ECO:0007669"/>
    <property type="project" value="TreeGrafter"/>
</dbReference>
<name>A0A0D7BRS5_9AGAR</name>
<evidence type="ECO:0000256" key="1">
    <source>
        <dbReference type="ARBA" id="ARBA00022448"/>
    </source>
</evidence>
<dbReference type="GO" id="GO:0015031">
    <property type="term" value="P:protein transport"/>
    <property type="evidence" value="ECO:0007669"/>
    <property type="project" value="UniProtKB-KW"/>
</dbReference>
<accession>A0A0D7BRS5</accession>
<dbReference type="STRING" id="1314674.A0A0D7BRS5"/>
<dbReference type="EMBL" id="KN880437">
    <property type="protein sequence ID" value="KIY73223.1"/>
    <property type="molecule type" value="Genomic_DNA"/>
</dbReference>
<keyword evidence="1" id="KW-0813">Transport</keyword>
<dbReference type="InterPro" id="IPR011057">
    <property type="entry name" value="Mss4-like_sf"/>
</dbReference>
<dbReference type="InterPro" id="IPR011323">
    <property type="entry name" value="Mss4/transl-control_tumour"/>
</dbReference>
<evidence type="ECO:0000256" key="3">
    <source>
        <dbReference type="ARBA" id="ARBA00022927"/>
    </source>
</evidence>
<dbReference type="PANTHER" id="PTHR13276:SF0">
    <property type="entry name" value="GUANINE NUCLEOTIDE EXCHANGE FACTOR MSS4"/>
    <property type="match status" value="1"/>
</dbReference>
<dbReference type="PROSITE" id="PS51796">
    <property type="entry name" value="MSS4"/>
    <property type="match status" value="1"/>
</dbReference>
<gene>
    <name evidence="4" type="ORF">CYLTODRAFT_417194</name>
</gene>
<proteinExistence type="predicted"/>
<keyword evidence="5" id="KW-1185">Reference proteome</keyword>
<evidence type="ECO:0000256" key="2">
    <source>
        <dbReference type="ARBA" id="ARBA00022658"/>
    </source>
</evidence>
<dbReference type="InterPro" id="IPR007515">
    <property type="entry name" value="Mss4"/>
</dbReference>
<evidence type="ECO:0000313" key="4">
    <source>
        <dbReference type="EMBL" id="KIY73223.1"/>
    </source>
</evidence>